<evidence type="ECO:0000256" key="5">
    <source>
        <dbReference type="SAM" id="SignalP"/>
    </source>
</evidence>
<dbReference type="EMBL" id="LNIX01000040">
    <property type="protein sequence ID" value="OXA39191.1"/>
    <property type="molecule type" value="Genomic_DNA"/>
</dbReference>
<dbReference type="GO" id="GO:0005737">
    <property type="term" value="C:cytoplasm"/>
    <property type="evidence" value="ECO:0007669"/>
    <property type="project" value="TreeGrafter"/>
</dbReference>
<evidence type="ECO:0000256" key="4">
    <source>
        <dbReference type="ARBA" id="ARBA00023033"/>
    </source>
</evidence>
<dbReference type="PANTHER" id="PTHR24300:SF375">
    <property type="entry name" value="CYTOCHROME P450 FAMILY"/>
    <property type="match status" value="1"/>
</dbReference>
<comment type="similarity">
    <text evidence="1">Belongs to the cytochrome P450 family.</text>
</comment>
<dbReference type="OrthoDB" id="2789670at2759"/>
<feature type="signal peptide" evidence="5">
    <location>
        <begin position="1"/>
        <end position="19"/>
    </location>
</feature>
<evidence type="ECO:0000256" key="1">
    <source>
        <dbReference type="ARBA" id="ARBA00010617"/>
    </source>
</evidence>
<keyword evidence="5" id="KW-0732">Signal</keyword>
<evidence type="ECO:0000256" key="2">
    <source>
        <dbReference type="ARBA" id="ARBA00022723"/>
    </source>
</evidence>
<feature type="chain" id="PRO_5012352831" evidence="5">
    <location>
        <begin position="20"/>
        <end position="156"/>
    </location>
</feature>
<dbReference type="GO" id="GO:0006805">
    <property type="term" value="P:xenobiotic metabolic process"/>
    <property type="evidence" value="ECO:0007669"/>
    <property type="project" value="TreeGrafter"/>
</dbReference>
<dbReference type="Pfam" id="PF00067">
    <property type="entry name" value="p450"/>
    <property type="match status" value="1"/>
</dbReference>
<dbReference type="InterPro" id="IPR050182">
    <property type="entry name" value="Cytochrome_P450_fam2"/>
</dbReference>
<keyword evidence="7" id="KW-1185">Reference proteome</keyword>
<keyword evidence="2" id="KW-0479">Metal-binding</keyword>
<protein>
    <submittedName>
        <fullName evidence="6">Cytochrome P450 2E1</fullName>
    </submittedName>
</protein>
<comment type="caution">
    <text evidence="6">The sequence shown here is derived from an EMBL/GenBank/DDBJ whole genome shotgun (WGS) entry which is preliminary data.</text>
</comment>
<name>A0A226D3F0_FOLCA</name>
<dbReference type="GO" id="GO:0005506">
    <property type="term" value="F:iron ion binding"/>
    <property type="evidence" value="ECO:0007669"/>
    <property type="project" value="InterPro"/>
</dbReference>
<dbReference type="PANTHER" id="PTHR24300">
    <property type="entry name" value="CYTOCHROME P450 508A4-RELATED"/>
    <property type="match status" value="1"/>
</dbReference>
<accession>A0A226D3F0</accession>
<dbReference type="Proteomes" id="UP000198287">
    <property type="component" value="Unassembled WGS sequence"/>
</dbReference>
<organism evidence="6 7">
    <name type="scientific">Folsomia candida</name>
    <name type="common">Springtail</name>
    <dbReference type="NCBI Taxonomy" id="158441"/>
    <lineage>
        <taxon>Eukaryota</taxon>
        <taxon>Metazoa</taxon>
        <taxon>Ecdysozoa</taxon>
        <taxon>Arthropoda</taxon>
        <taxon>Hexapoda</taxon>
        <taxon>Collembola</taxon>
        <taxon>Entomobryomorpha</taxon>
        <taxon>Isotomoidea</taxon>
        <taxon>Isotomidae</taxon>
        <taxon>Proisotominae</taxon>
        <taxon>Folsomia</taxon>
    </lineage>
</organism>
<reference evidence="6 7" key="1">
    <citation type="submission" date="2015-12" db="EMBL/GenBank/DDBJ databases">
        <title>The genome of Folsomia candida.</title>
        <authorList>
            <person name="Faddeeva A."/>
            <person name="Derks M.F."/>
            <person name="Anvar Y."/>
            <person name="Smit S."/>
            <person name="Van Straalen N."/>
            <person name="Roelofs D."/>
        </authorList>
    </citation>
    <scope>NUCLEOTIDE SEQUENCE [LARGE SCALE GENOMIC DNA]</scope>
    <source>
        <strain evidence="6 7">VU population</strain>
        <tissue evidence="6">Whole body</tissue>
    </source>
</reference>
<dbReference type="GO" id="GO:0006082">
    <property type="term" value="P:organic acid metabolic process"/>
    <property type="evidence" value="ECO:0007669"/>
    <property type="project" value="TreeGrafter"/>
</dbReference>
<evidence type="ECO:0000313" key="6">
    <source>
        <dbReference type="EMBL" id="OXA39191.1"/>
    </source>
</evidence>
<dbReference type="GO" id="GO:0016712">
    <property type="term" value="F:oxidoreductase activity, acting on paired donors, with incorporation or reduction of molecular oxygen, reduced flavin or flavoprotein as one donor, and incorporation of one atom of oxygen"/>
    <property type="evidence" value="ECO:0007669"/>
    <property type="project" value="TreeGrafter"/>
</dbReference>
<keyword evidence="3" id="KW-0408">Iron</keyword>
<gene>
    <name evidence="6" type="ORF">Fcan01_26005</name>
</gene>
<evidence type="ECO:0000313" key="7">
    <source>
        <dbReference type="Proteomes" id="UP000198287"/>
    </source>
</evidence>
<dbReference type="GO" id="GO:0020037">
    <property type="term" value="F:heme binding"/>
    <property type="evidence" value="ECO:0007669"/>
    <property type="project" value="InterPro"/>
</dbReference>
<evidence type="ECO:0000256" key="3">
    <source>
        <dbReference type="ARBA" id="ARBA00023004"/>
    </source>
</evidence>
<proteinExistence type="inferred from homology"/>
<dbReference type="InterPro" id="IPR036396">
    <property type="entry name" value="Cyt_P450_sf"/>
</dbReference>
<sequence>MFWLIFLVFVILLCIYTYSIQYSRSNLPPGPYTIPILGSVLGMAILKKEEFRLTDIVKPKAYEFFHLGYKKYGGLYSVSCGKWMAVVIASYDILREVENMDEYSIKVSNELTTPRSMGKELGLIFAATPELWIEMRKFSQRTLRDFGFGKVSTFFY</sequence>
<dbReference type="SUPFAM" id="SSF48264">
    <property type="entry name" value="Cytochrome P450"/>
    <property type="match status" value="1"/>
</dbReference>
<dbReference type="AlphaFoldDB" id="A0A226D3F0"/>
<dbReference type="Gene3D" id="1.10.630.10">
    <property type="entry name" value="Cytochrome P450"/>
    <property type="match status" value="1"/>
</dbReference>
<keyword evidence="4" id="KW-0560">Oxidoreductase</keyword>
<dbReference type="InterPro" id="IPR001128">
    <property type="entry name" value="Cyt_P450"/>
</dbReference>
<keyword evidence="4" id="KW-0503">Monooxygenase</keyword>